<feature type="transmembrane region" description="Helical" evidence="1">
    <location>
        <begin position="42"/>
        <end position="61"/>
    </location>
</feature>
<proteinExistence type="predicted"/>
<keyword evidence="1" id="KW-0472">Membrane</keyword>
<dbReference type="RefSeq" id="WP_055943656.1">
    <property type="nucleotide sequence ID" value="NZ_JAQDCV010000002.1"/>
</dbReference>
<evidence type="ECO:0000256" key="1">
    <source>
        <dbReference type="SAM" id="Phobius"/>
    </source>
</evidence>
<keyword evidence="3" id="KW-1185">Reference proteome</keyword>
<organism evidence="2 3">
    <name type="scientific">Butyribacter intestini</name>
    <dbReference type="NCBI Taxonomy" id="1703332"/>
    <lineage>
        <taxon>Bacteria</taxon>
        <taxon>Bacillati</taxon>
        <taxon>Bacillota</taxon>
        <taxon>Clostridia</taxon>
        <taxon>Lachnospirales</taxon>
        <taxon>Lachnospiraceae</taxon>
        <taxon>Butyribacter</taxon>
    </lineage>
</organism>
<keyword evidence="1" id="KW-0812">Transmembrane</keyword>
<accession>A0AAW3JQG9</accession>
<sequence>MKKLKNFIENNYIRMNYVCLCLVISVSLAIGFFLYGPTIDCLTDFVGMIIVFIGNILKITVDVNVVSMFSKTISYLILVVFFACTTKYTINKIEISEID</sequence>
<dbReference type="EMBL" id="LLKB01000005">
    <property type="protein sequence ID" value="KQC84687.1"/>
    <property type="molecule type" value="Genomic_DNA"/>
</dbReference>
<name>A0AAW3JQG9_9FIRM</name>
<comment type="caution">
    <text evidence="2">The sequence shown here is derived from an EMBL/GenBank/DDBJ whole genome shotgun (WGS) entry which is preliminary data.</text>
</comment>
<dbReference type="Proteomes" id="UP000050833">
    <property type="component" value="Unassembled WGS sequence"/>
</dbReference>
<reference evidence="2 3" key="1">
    <citation type="submission" date="2015-10" db="EMBL/GenBank/DDBJ databases">
        <title>Butyribacter intestini gen. nov., sp. nov., a butyric acid-producing bacterium of the family Lachnospiraceae isolated from the human faeces.</title>
        <authorList>
            <person name="Zou Y."/>
            <person name="Xue W."/>
            <person name="Luo G."/>
            <person name="Lv M."/>
        </authorList>
    </citation>
    <scope>NUCLEOTIDE SEQUENCE [LARGE SCALE GENOMIC DNA]</scope>
    <source>
        <strain evidence="2 3">TF01-11</strain>
    </source>
</reference>
<evidence type="ECO:0000313" key="3">
    <source>
        <dbReference type="Proteomes" id="UP000050833"/>
    </source>
</evidence>
<keyword evidence="1" id="KW-1133">Transmembrane helix</keyword>
<gene>
    <name evidence="2" type="ORF">APZ18_08110</name>
</gene>
<protein>
    <submittedName>
        <fullName evidence="2">Uncharacterized protein</fullName>
    </submittedName>
</protein>
<dbReference type="AlphaFoldDB" id="A0AAW3JQG9"/>
<evidence type="ECO:0000313" key="2">
    <source>
        <dbReference type="EMBL" id="KQC84687.1"/>
    </source>
</evidence>
<feature type="transmembrane region" description="Helical" evidence="1">
    <location>
        <begin position="12"/>
        <end position="36"/>
    </location>
</feature>